<gene>
    <name evidence="1" type="ORF">QAD02_023895</name>
</gene>
<dbReference type="Proteomes" id="UP001239111">
    <property type="component" value="Chromosome 1"/>
</dbReference>
<keyword evidence="2" id="KW-1185">Reference proteome</keyword>
<organism evidence="1 2">
    <name type="scientific">Eretmocerus hayati</name>
    <dbReference type="NCBI Taxonomy" id="131215"/>
    <lineage>
        <taxon>Eukaryota</taxon>
        <taxon>Metazoa</taxon>
        <taxon>Ecdysozoa</taxon>
        <taxon>Arthropoda</taxon>
        <taxon>Hexapoda</taxon>
        <taxon>Insecta</taxon>
        <taxon>Pterygota</taxon>
        <taxon>Neoptera</taxon>
        <taxon>Endopterygota</taxon>
        <taxon>Hymenoptera</taxon>
        <taxon>Apocrita</taxon>
        <taxon>Proctotrupomorpha</taxon>
        <taxon>Chalcidoidea</taxon>
        <taxon>Aphelinidae</taxon>
        <taxon>Aphelininae</taxon>
        <taxon>Eretmocerus</taxon>
    </lineage>
</organism>
<dbReference type="EMBL" id="CM056741">
    <property type="protein sequence ID" value="KAJ8688100.1"/>
    <property type="molecule type" value="Genomic_DNA"/>
</dbReference>
<evidence type="ECO:0000313" key="1">
    <source>
        <dbReference type="EMBL" id="KAJ8688100.1"/>
    </source>
</evidence>
<sequence>MDNFGEEGNIEYLMDLVKLKKSGELDSEDLIQSQHVKWRNTVSYDLLEFWLSCADEEVRLLALNLLAVSKKSTLSFHKQELDLIIVALKFNLKEKNEHVAIIKKVLKRLNDSYAVFKRQLQSISEFERLQKLHSESPASSKIPSGLHNDIQSYHTFLHSMHRICLENLYPGAVNARRKSCLQILCLMDEILCEELKISLWNMDHFKILLDCLILDTYELNKSMSYQLLVSTQCIELLFNTNEKQLELISVALEMANSLRPLDSITASYMLKVSKQFTNIHEHVCTFGDVEVKDTIQENTVFCIVSLLKSKLEGPVQLASENIVLASSKHSLYGYVFCIHSILSTIHLRDIVNDDQWRILVSDIIEMCFRLNSAVSQIVNNSSPEGHLPMDLNPRHLEHLSCNVEEVVITPQMVLLCSWRTVKEISLFFGYLTSQASIYDDKDEVGMLTEEQVVDIGKQLVILLTETKHRGAFEQAHVGFGQLCGRLWFLEEKRKSLRQLPKVWLQQLLLAVVGFAPENSKLCATRRSAGVPFMVQALVTSEIRKRCDPKLLTLHPVMKILLRLSNISHEFDVTEAQKILFSENLFDENEIQQYLHPRNGTRKKFTQLNEITEIKTHALNILRALFRHCKLGELVQDYIADGFKTAFKSYDGESWAERNAATLLFSALVVRVFGVQRTKDHLNLSLHNKMTGKNFFDKFPSLLPFLVDELTKFMGETEDQIKPKIQSILLILSRLYPCTSSESLNESWRMDEFINLVSRCGQSRVHKTRELAARALVPLLTEKNILSILNNLMHSIAFQKLSMNLLHGYALQLLEIVRCQQFTKIEFHHEPFKILLNLLEEKILEDLQKSSNGPVCYPAATVLLDLLTELSKIDSCRDWIYDDATFAKLLERITLYLSNHKSLKTSPGIELFEISSVEFLITTLKSPKYSGGLIKNEYILNTFAEKLVQHENPEVLAAAWSNMIHIIRRTKSPLLFDMAFMKAITSLNIKIYDPEYQDAILEFIYQALVDFHQNDREYIDCIFKNQNERRSIYSHILEQLLLKLNIKRFYPREAFFKLLGKVVGSLLKYGTDFLIEQNGKKIYRLFSKLSSLESNIECRTGISEVLFDLYIDPENQKHIYLILEWWTTLLHLLYDDVSFIRKNGILVLSRLNKKCELKCETHSLDSFFEIFSCALEKNSQAVIAAFFCWSITAANVELEEMDDSDVFNRSSNYECFEPLQICNKCIMHLEEHLVNQNLNAAISKPVQDWIQDQLELDDDFSFTTFEDLIKSYKKQITHLDGSLKNILDPMYPAKLIKDITYTKFSDIVMP</sequence>
<comment type="caution">
    <text evidence="1">The sequence shown here is derived from an EMBL/GenBank/DDBJ whole genome shotgun (WGS) entry which is preliminary data.</text>
</comment>
<evidence type="ECO:0000313" key="2">
    <source>
        <dbReference type="Proteomes" id="UP001239111"/>
    </source>
</evidence>
<protein>
    <submittedName>
        <fullName evidence="1">Uncharacterized protein</fullName>
    </submittedName>
</protein>
<accession>A0ACC2PXH0</accession>
<reference evidence="1" key="1">
    <citation type="submission" date="2023-04" db="EMBL/GenBank/DDBJ databases">
        <title>A chromosome-level genome assembly of the parasitoid wasp Eretmocerus hayati.</title>
        <authorList>
            <person name="Zhong Y."/>
            <person name="Liu S."/>
            <person name="Liu Y."/>
        </authorList>
    </citation>
    <scope>NUCLEOTIDE SEQUENCE</scope>
    <source>
        <strain evidence="1">ZJU_SS_LIU_2023</strain>
    </source>
</reference>
<proteinExistence type="predicted"/>
<name>A0ACC2PXH0_9HYME</name>